<feature type="compositionally biased region" description="Low complexity" evidence="1">
    <location>
        <begin position="95"/>
        <end position="124"/>
    </location>
</feature>
<reference evidence="2" key="1">
    <citation type="journal article" date="2019" name="bioRxiv">
        <title>The Genome of the Zebra Mussel, Dreissena polymorpha: A Resource for Invasive Species Research.</title>
        <authorList>
            <person name="McCartney M.A."/>
            <person name="Auch B."/>
            <person name="Kono T."/>
            <person name="Mallez S."/>
            <person name="Zhang Y."/>
            <person name="Obille A."/>
            <person name="Becker A."/>
            <person name="Abrahante J.E."/>
            <person name="Garbe J."/>
            <person name="Badalamenti J.P."/>
            <person name="Herman A."/>
            <person name="Mangelson H."/>
            <person name="Liachko I."/>
            <person name="Sullivan S."/>
            <person name="Sone E.D."/>
            <person name="Koren S."/>
            <person name="Silverstein K.A.T."/>
            <person name="Beckman K.B."/>
            <person name="Gohl D.M."/>
        </authorList>
    </citation>
    <scope>NUCLEOTIDE SEQUENCE</scope>
    <source>
        <strain evidence="2">Duluth1</strain>
        <tissue evidence="2">Whole animal</tissue>
    </source>
</reference>
<comment type="caution">
    <text evidence="2">The sequence shown here is derived from an EMBL/GenBank/DDBJ whole genome shotgun (WGS) entry which is preliminary data.</text>
</comment>
<sequence length="223" mass="23650">MEKEMATRITALSAPTRKRNAVDQTIAKITKVTKKRAVVVSVGSPRDDAQPTTSEQTTSPVVQATTCIAATPTSATTTSRQATPTNATPRTSRQTTPTNATDTTRPATPTNATDTTPAITTDTRPATPAIATDTIPATPAIATVTRPATPTITTSIITRPTPARRTSATMEPGSVAHILVLLNRMETYMADQTRAMISMGKRLTKLEAAVERLEVSLASRRPL</sequence>
<feature type="region of interest" description="Disordered" evidence="1">
    <location>
        <begin position="40"/>
        <end position="124"/>
    </location>
</feature>
<feature type="compositionally biased region" description="Low complexity" evidence="1">
    <location>
        <begin position="64"/>
        <end position="88"/>
    </location>
</feature>
<organism evidence="2 3">
    <name type="scientific">Dreissena polymorpha</name>
    <name type="common">Zebra mussel</name>
    <name type="synonym">Mytilus polymorpha</name>
    <dbReference type="NCBI Taxonomy" id="45954"/>
    <lineage>
        <taxon>Eukaryota</taxon>
        <taxon>Metazoa</taxon>
        <taxon>Spiralia</taxon>
        <taxon>Lophotrochozoa</taxon>
        <taxon>Mollusca</taxon>
        <taxon>Bivalvia</taxon>
        <taxon>Autobranchia</taxon>
        <taxon>Heteroconchia</taxon>
        <taxon>Euheterodonta</taxon>
        <taxon>Imparidentia</taxon>
        <taxon>Neoheterodontei</taxon>
        <taxon>Myida</taxon>
        <taxon>Dreissenoidea</taxon>
        <taxon>Dreissenidae</taxon>
        <taxon>Dreissena</taxon>
    </lineage>
</organism>
<evidence type="ECO:0000313" key="2">
    <source>
        <dbReference type="EMBL" id="KAH3836183.1"/>
    </source>
</evidence>
<dbReference type="AlphaFoldDB" id="A0A9D4KAI2"/>
<dbReference type="EMBL" id="JAIWYP010000004">
    <property type="protein sequence ID" value="KAH3836183.1"/>
    <property type="molecule type" value="Genomic_DNA"/>
</dbReference>
<accession>A0A9D4KAI2</accession>
<evidence type="ECO:0000313" key="3">
    <source>
        <dbReference type="Proteomes" id="UP000828390"/>
    </source>
</evidence>
<keyword evidence="3" id="KW-1185">Reference proteome</keyword>
<gene>
    <name evidence="2" type="ORF">DPMN_109553</name>
</gene>
<reference evidence="2" key="2">
    <citation type="submission" date="2020-11" db="EMBL/GenBank/DDBJ databases">
        <authorList>
            <person name="McCartney M.A."/>
            <person name="Auch B."/>
            <person name="Kono T."/>
            <person name="Mallez S."/>
            <person name="Becker A."/>
            <person name="Gohl D.M."/>
            <person name="Silverstein K.A.T."/>
            <person name="Koren S."/>
            <person name="Bechman K.B."/>
            <person name="Herman A."/>
            <person name="Abrahante J.E."/>
            <person name="Garbe J."/>
        </authorList>
    </citation>
    <scope>NUCLEOTIDE SEQUENCE</scope>
    <source>
        <strain evidence="2">Duluth1</strain>
        <tissue evidence="2">Whole animal</tissue>
    </source>
</reference>
<proteinExistence type="predicted"/>
<evidence type="ECO:0000256" key="1">
    <source>
        <dbReference type="SAM" id="MobiDB-lite"/>
    </source>
</evidence>
<protein>
    <submittedName>
        <fullName evidence="2">Uncharacterized protein</fullName>
    </submittedName>
</protein>
<feature type="compositionally biased region" description="Polar residues" evidence="1">
    <location>
        <begin position="50"/>
        <end position="63"/>
    </location>
</feature>
<name>A0A9D4KAI2_DREPO</name>
<dbReference type="Proteomes" id="UP000828390">
    <property type="component" value="Unassembled WGS sequence"/>
</dbReference>